<dbReference type="InterPro" id="IPR051262">
    <property type="entry name" value="SMP-30/CGR1_Lactonase"/>
</dbReference>
<feature type="signal peptide" evidence="2">
    <location>
        <begin position="1"/>
        <end position="17"/>
    </location>
</feature>
<proteinExistence type="predicted"/>
<keyword evidence="5" id="KW-1185">Reference proteome</keyword>
<dbReference type="SUPFAM" id="SSF63829">
    <property type="entry name" value="Calcium-dependent phosphotriesterase"/>
    <property type="match status" value="1"/>
</dbReference>
<dbReference type="Proteomes" id="UP001375382">
    <property type="component" value="Unassembled WGS sequence"/>
</dbReference>
<accession>A0ABU8C3F8</accession>
<evidence type="ECO:0000259" key="3">
    <source>
        <dbReference type="Pfam" id="PF08450"/>
    </source>
</evidence>
<name>A0ABU8C3F8_9GAMM</name>
<reference evidence="4 5" key="1">
    <citation type="journal article" date="2023" name="Ecotoxicol. Environ. Saf.">
        <title>Mercury remediation potential of mercury-resistant strain Rheinheimera metallidurans sp. nov. isolated from a municipal waste dumping site.</title>
        <authorList>
            <person name="Yadav V."/>
            <person name="Manjhi A."/>
            <person name="Vadakedath N."/>
        </authorList>
    </citation>
    <scope>NUCLEOTIDE SEQUENCE [LARGE SCALE GENOMIC DNA]</scope>
    <source>
        <strain evidence="4 5">E-49</strain>
    </source>
</reference>
<dbReference type="Pfam" id="PF08450">
    <property type="entry name" value="SGL"/>
    <property type="match status" value="1"/>
</dbReference>
<comment type="caution">
    <text evidence="4">The sequence shown here is derived from an EMBL/GenBank/DDBJ whole genome shotgun (WGS) entry which is preliminary data.</text>
</comment>
<keyword evidence="2" id="KW-0732">Signal</keyword>
<protein>
    <submittedName>
        <fullName evidence="4">SMP-30/gluconolactonase/LRE family protein</fullName>
    </submittedName>
</protein>
<evidence type="ECO:0000256" key="2">
    <source>
        <dbReference type="SAM" id="SignalP"/>
    </source>
</evidence>
<dbReference type="InterPro" id="IPR011042">
    <property type="entry name" value="6-blade_b-propeller_TolB-like"/>
</dbReference>
<evidence type="ECO:0000256" key="1">
    <source>
        <dbReference type="ARBA" id="ARBA00022801"/>
    </source>
</evidence>
<dbReference type="InterPro" id="IPR013658">
    <property type="entry name" value="SGL"/>
</dbReference>
<dbReference type="PANTHER" id="PTHR47572">
    <property type="entry name" value="LIPOPROTEIN-RELATED"/>
    <property type="match status" value="1"/>
</dbReference>
<dbReference type="RefSeq" id="WP_335734873.1">
    <property type="nucleotide sequence ID" value="NZ_JALAAR010000003.1"/>
</dbReference>
<dbReference type="Gene3D" id="2.120.10.30">
    <property type="entry name" value="TolB, C-terminal domain"/>
    <property type="match status" value="1"/>
</dbReference>
<organism evidence="4 5">
    <name type="scientific">Rheinheimera muenzenbergensis</name>
    <dbReference type="NCBI Taxonomy" id="1193628"/>
    <lineage>
        <taxon>Bacteria</taxon>
        <taxon>Pseudomonadati</taxon>
        <taxon>Pseudomonadota</taxon>
        <taxon>Gammaproteobacteria</taxon>
        <taxon>Chromatiales</taxon>
        <taxon>Chromatiaceae</taxon>
        <taxon>Rheinheimera</taxon>
    </lineage>
</organism>
<feature type="domain" description="SMP-30/Gluconolactonase/LRE-like region" evidence="3">
    <location>
        <begin position="53"/>
        <end position="321"/>
    </location>
</feature>
<feature type="chain" id="PRO_5047338684" evidence="2">
    <location>
        <begin position="18"/>
        <end position="334"/>
    </location>
</feature>
<evidence type="ECO:0000313" key="5">
    <source>
        <dbReference type="Proteomes" id="UP001375382"/>
    </source>
</evidence>
<evidence type="ECO:0000313" key="4">
    <source>
        <dbReference type="EMBL" id="MEH8016453.1"/>
    </source>
</evidence>
<dbReference type="PANTHER" id="PTHR47572:SF4">
    <property type="entry name" value="LACTONASE DRP35"/>
    <property type="match status" value="1"/>
</dbReference>
<dbReference type="EMBL" id="JALAAR010000003">
    <property type="protein sequence ID" value="MEH8016453.1"/>
    <property type="molecule type" value="Genomic_DNA"/>
</dbReference>
<gene>
    <name evidence="4" type="ORF">MN202_04365</name>
</gene>
<sequence>MRCSAFALCLVITPALAANTPWPAQPVLTLKPDMQQVVAADARLEQLAEGFRWSEGPIAEPGSGDILFSDVPENKVYRWNEQQGLTVFLQPSGYSGLHPQNNRQQGSNGLIFNNKNQLVLAQHGDRRLALFNGINDGVPQYQTLVTQFDGKLLNSPNDVVQHSSGAYYFTDPPYGLTGGDQAAEKQLSVNGVYRLSNSGELTLLVEHLTRPNGLAFSPDENWLYVANSDKNAAQWWRYAVKADGSLAKGELFFDATAATQTASGLPDGLKVLPSGVLLATGPGGVWLLSPQGEHLGTIQTGVAAANVALSADNSWLYITASSYLLRIKLQPVKQ</sequence>
<keyword evidence="1" id="KW-0378">Hydrolase</keyword>